<keyword evidence="2" id="KW-0614">Plasmid</keyword>
<geneLocation type="plasmid" evidence="2 3">
    <name>pDSHI02</name>
</geneLocation>
<feature type="transmembrane region" description="Helical" evidence="1">
    <location>
        <begin position="16"/>
        <end position="39"/>
    </location>
</feature>
<organism evidence="2 3">
    <name type="scientific">Dinoroseobacter shibae (strain DSM 16493 / NCIMB 14021 / DFL 12)</name>
    <dbReference type="NCBI Taxonomy" id="398580"/>
    <lineage>
        <taxon>Bacteria</taxon>
        <taxon>Pseudomonadati</taxon>
        <taxon>Pseudomonadota</taxon>
        <taxon>Alphaproteobacteria</taxon>
        <taxon>Rhodobacterales</taxon>
        <taxon>Roseobacteraceae</taxon>
        <taxon>Dinoroseobacter</taxon>
    </lineage>
</organism>
<keyword evidence="3" id="KW-1185">Reference proteome</keyword>
<dbReference type="RefSeq" id="WP_012187310.1">
    <property type="nucleotide sequence ID" value="NC_009956.1"/>
</dbReference>
<evidence type="ECO:0000313" key="2">
    <source>
        <dbReference type="EMBL" id="ABV95652.1"/>
    </source>
</evidence>
<evidence type="ECO:0000313" key="3">
    <source>
        <dbReference type="Proteomes" id="UP000006833"/>
    </source>
</evidence>
<dbReference type="Proteomes" id="UP000006833">
    <property type="component" value="Plasmid pDSHI02"/>
</dbReference>
<gene>
    <name evidence="2" type="ordered locus">Dshi_3924</name>
</gene>
<reference evidence="3" key="1">
    <citation type="journal article" date="2010" name="ISME J.">
        <title>The complete genome sequence of the algal symbiont Dinoroseobacter shibae: a hitchhiker's guide to life in the sea.</title>
        <authorList>
            <person name="Wagner-Dobler I."/>
            <person name="Ballhausen B."/>
            <person name="Berger M."/>
            <person name="Brinkhoff T."/>
            <person name="Buchholz I."/>
            <person name="Bunk B."/>
            <person name="Cypionka H."/>
            <person name="Daniel R."/>
            <person name="Drepper T."/>
            <person name="Gerdts G."/>
            <person name="Hahnke S."/>
            <person name="Han C."/>
            <person name="Jahn D."/>
            <person name="Kalhoefer D."/>
            <person name="Kiss H."/>
            <person name="Klenk H.P."/>
            <person name="Kyrpides N."/>
            <person name="Liebl W."/>
            <person name="Liesegang H."/>
            <person name="Meincke L."/>
            <person name="Pati A."/>
            <person name="Petersen J."/>
            <person name="Piekarski T."/>
            <person name="Pommerenke C."/>
            <person name="Pradella S."/>
            <person name="Pukall R."/>
            <person name="Rabus R."/>
            <person name="Stackebrandt E."/>
            <person name="Thole S."/>
            <person name="Thompson L."/>
            <person name="Tielen P."/>
            <person name="Tomasch J."/>
            <person name="von Jan M."/>
            <person name="Wanphrut N."/>
            <person name="Wichels A."/>
            <person name="Zech H."/>
            <person name="Simon M."/>
        </authorList>
    </citation>
    <scope>NUCLEOTIDE SEQUENCE [LARGE SCALE GENOMIC DNA]</scope>
    <source>
        <strain evidence="3">DSM 16493 / NCIMB 14021 / DFL 12</strain>
        <plasmid evidence="3">Plasmid pDSHI02</plasmid>
    </source>
</reference>
<sequence>MSAPDTNLKTQRKRHIGALAGIGIAVAFAAILLAGYLVILADRGEAPEGADTQIDGRFGVEVEN</sequence>
<accession>A8LTT5</accession>
<keyword evidence="1" id="KW-1133">Transmembrane helix</keyword>
<dbReference type="HOGENOM" id="CLU_187699_0_0_5"/>
<dbReference type="EMBL" id="CP000832">
    <property type="protein sequence ID" value="ABV95652.1"/>
    <property type="molecule type" value="Genomic_DNA"/>
</dbReference>
<keyword evidence="1" id="KW-0472">Membrane</keyword>
<dbReference type="AlphaFoldDB" id="A8LTT5"/>
<keyword evidence="1" id="KW-0812">Transmembrane</keyword>
<proteinExistence type="predicted"/>
<evidence type="ECO:0000256" key="1">
    <source>
        <dbReference type="SAM" id="Phobius"/>
    </source>
</evidence>
<dbReference type="KEGG" id="dsh:Dshi_3924"/>
<name>A8LTT5_DINSH</name>
<protein>
    <submittedName>
        <fullName evidence="2">Uncharacterized protein</fullName>
    </submittedName>
</protein>